<dbReference type="EMBL" id="JAEAOA010001977">
    <property type="protein sequence ID" value="KAK3581123.1"/>
    <property type="molecule type" value="Genomic_DNA"/>
</dbReference>
<comment type="caution">
    <text evidence="1">The sequence shown here is derived from an EMBL/GenBank/DDBJ whole genome shotgun (WGS) entry which is preliminary data.</text>
</comment>
<reference evidence="1" key="1">
    <citation type="journal article" date="2021" name="Genome Biol. Evol.">
        <title>A High-Quality Reference Genome for a Parasitic Bivalve with Doubly Uniparental Inheritance (Bivalvia: Unionida).</title>
        <authorList>
            <person name="Smith C.H."/>
        </authorList>
    </citation>
    <scope>NUCLEOTIDE SEQUENCE</scope>
    <source>
        <strain evidence="1">CHS0354</strain>
    </source>
</reference>
<sequence length="128" mass="14505">MEGEHYKVKGKINVRNVVSYTMKDPCKVESVSQLNISNEYKRDKAEKLKMEKKEDINEDKPTSVVEKDQTCIVGWSFIVAMIRMAEFASVKPAVAQPLAKRKLVTRYVFCIFDVCVMLGDIPGNIGKS</sequence>
<dbReference type="AlphaFoldDB" id="A0AAE0RWT1"/>
<protein>
    <submittedName>
        <fullName evidence="1">Uncharacterized protein</fullName>
    </submittedName>
</protein>
<dbReference type="Proteomes" id="UP001195483">
    <property type="component" value="Unassembled WGS sequence"/>
</dbReference>
<gene>
    <name evidence="1" type="ORF">CHS0354_033917</name>
</gene>
<organism evidence="1 2">
    <name type="scientific">Potamilus streckersoni</name>
    <dbReference type="NCBI Taxonomy" id="2493646"/>
    <lineage>
        <taxon>Eukaryota</taxon>
        <taxon>Metazoa</taxon>
        <taxon>Spiralia</taxon>
        <taxon>Lophotrochozoa</taxon>
        <taxon>Mollusca</taxon>
        <taxon>Bivalvia</taxon>
        <taxon>Autobranchia</taxon>
        <taxon>Heteroconchia</taxon>
        <taxon>Palaeoheterodonta</taxon>
        <taxon>Unionida</taxon>
        <taxon>Unionoidea</taxon>
        <taxon>Unionidae</taxon>
        <taxon>Ambleminae</taxon>
        <taxon>Lampsilini</taxon>
        <taxon>Potamilus</taxon>
    </lineage>
</organism>
<reference evidence="1" key="3">
    <citation type="submission" date="2023-05" db="EMBL/GenBank/DDBJ databases">
        <authorList>
            <person name="Smith C.H."/>
        </authorList>
    </citation>
    <scope>NUCLEOTIDE SEQUENCE</scope>
    <source>
        <strain evidence="1">CHS0354</strain>
        <tissue evidence="1">Mantle</tissue>
    </source>
</reference>
<reference evidence="1" key="2">
    <citation type="journal article" date="2021" name="Genome Biol. Evol.">
        <title>Developing a high-quality reference genome for a parasitic bivalve with doubly uniparental inheritance (Bivalvia: Unionida).</title>
        <authorList>
            <person name="Smith C.H."/>
        </authorList>
    </citation>
    <scope>NUCLEOTIDE SEQUENCE</scope>
    <source>
        <strain evidence="1">CHS0354</strain>
        <tissue evidence="1">Mantle</tissue>
    </source>
</reference>
<proteinExistence type="predicted"/>
<keyword evidence="2" id="KW-1185">Reference proteome</keyword>
<evidence type="ECO:0000313" key="2">
    <source>
        <dbReference type="Proteomes" id="UP001195483"/>
    </source>
</evidence>
<evidence type="ECO:0000313" key="1">
    <source>
        <dbReference type="EMBL" id="KAK3581123.1"/>
    </source>
</evidence>
<accession>A0AAE0RWT1</accession>
<name>A0AAE0RWT1_9BIVA</name>